<comment type="subcellular location">
    <subcellularLocation>
        <location evidence="1">Membrane</location>
        <topology evidence="1">Single-pass membrane protein</topology>
    </subcellularLocation>
</comment>
<evidence type="ECO:0000256" key="3">
    <source>
        <dbReference type="ARBA" id="ARBA00022676"/>
    </source>
</evidence>
<dbReference type="GO" id="GO:0016757">
    <property type="term" value="F:glycosyltransferase activity"/>
    <property type="evidence" value="ECO:0007669"/>
    <property type="project" value="UniProtKB-UniRule"/>
</dbReference>
<evidence type="ECO:0000256" key="1">
    <source>
        <dbReference type="ARBA" id="ARBA00004167"/>
    </source>
</evidence>
<evidence type="ECO:0000256" key="5">
    <source>
        <dbReference type="ARBA" id="ARBA00022692"/>
    </source>
</evidence>
<keyword evidence="5" id="KW-0812">Transmembrane</keyword>
<comment type="similarity">
    <text evidence="2 8">Belongs to the glycosyltransferase 92 family.</text>
</comment>
<organism evidence="10 11">
    <name type="scientific">Drosophila rubida</name>
    <dbReference type="NCBI Taxonomy" id="30044"/>
    <lineage>
        <taxon>Eukaryota</taxon>
        <taxon>Metazoa</taxon>
        <taxon>Ecdysozoa</taxon>
        <taxon>Arthropoda</taxon>
        <taxon>Hexapoda</taxon>
        <taxon>Insecta</taxon>
        <taxon>Pterygota</taxon>
        <taxon>Neoptera</taxon>
        <taxon>Endopterygota</taxon>
        <taxon>Diptera</taxon>
        <taxon>Brachycera</taxon>
        <taxon>Muscomorpha</taxon>
        <taxon>Ephydroidea</taxon>
        <taxon>Drosophilidae</taxon>
        <taxon>Drosophila</taxon>
    </lineage>
</organism>
<accession>A0AAD4K9G2</accession>
<name>A0AAD4K9G2_9MUSC</name>
<evidence type="ECO:0000256" key="6">
    <source>
        <dbReference type="ARBA" id="ARBA00022989"/>
    </source>
</evidence>
<dbReference type="EC" id="2.4.1.-" evidence="8"/>
<dbReference type="PANTHER" id="PTHR21461:SF83">
    <property type="entry name" value="GLYCOSYLTRANSFERASE FAMILY 92 PROTEIN"/>
    <property type="match status" value="1"/>
</dbReference>
<proteinExistence type="inferred from homology"/>
<sequence length="564" mass="65467">MTTRARGGCVKLALLALLLMFTFLLLLSSLHTTDLDLRSLQQRQHHQHHQQRLRHTPDGRATPPSTQTQPEPVDEELVRQLEAELPEVDYSFWYRYAKPLRYAASRSCAHYPDPLDLQLHNVYWQTFQNSNVTFRMFAAYLDMRTGAPGRGVVRVLATANQLGNRFPATHCQLWYANYTLPLVVAVSDFVSVWLKAWGGQQLYNYPHLLSCPIPEALPPPLLHRLPSTVSLASSGCEHASNSLRIHYHPPEEMQTATTTMATMATVATATGQRPPSFGVCLKGFDFPYVDLSERLIEWFELHRLLGAAKVYAYMYDVHPAVQRVLDYYQRSGYLELRPLTMANGMPRLRHYQHMLIQHRLLAKRLNELIPYNDCFYRNMYRHDYIVNVDIDEVIMPQGAMRTWHDILASDVPLTRLNCPNGHVSYCFINGYFTKVLPEVRDHEQLEADELYVLQHTMRHRNYSLPGRATKCFHNTRYSETLHNHFTLKWLKGSCTMRTLSVELAQMQHYREPDNEYNLTELVEDRNAWKYAPELHAAVEHVWLHLDDGPEQDAVTEEQRMLNEP</sequence>
<reference evidence="10" key="1">
    <citation type="journal article" date="2021" name="Mol. Ecol. Resour.">
        <title>Phylogenomic analyses of the genus Drosophila reveals genomic signals of climate adaptation.</title>
        <authorList>
            <person name="Li F."/>
            <person name="Rane R.V."/>
            <person name="Luria V."/>
            <person name="Xiong Z."/>
            <person name="Chen J."/>
            <person name="Li Z."/>
            <person name="Catullo R.A."/>
            <person name="Griffin P.C."/>
            <person name="Schiffer M."/>
            <person name="Pearce S."/>
            <person name="Lee S.F."/>
            <person name="McElroy K."/>
            <person name="Stocker A."/>
            <person name="Shirriffs J."/>
            <person name="Cockerell F."/>
            <person name="Coppin C."/>
            <person name="Sgro C.M."/>
            <person name="Karger A."/>
            <person name="Cain J.W."/>
            <person name="Weber J.A."/>
            <person name="Santpere G."/>
            <person name="Kirschner M.W."/>
            <person name="Hoffmann A.A."/>
            <person name="Oakeshott J.G."/>
            <person name="Zhang G."/>
        </authorList>
    </citation>
    <scope>NUCLEOTIDE SEQUENCE</scope>
    <source>
        <strain evidence="10">BGI-SZ-2011g</strain>
    </source>
</reference>
<comment type="caution">
    <text evidence="10">The sequence shown here is derived from an EMBL/GenBank/DDBJ whole genome shotgun (WGS) entry which is preliminary data.</text>
</comment>
<protein>
    <recommendedName>
        <fullName evidence="8">Glycosyltransferase family 92 protein</fullName>
        <ecNumber evidence="8">2.4.1.-</ecNumber>
    </recommendedName>
</protein>
<keyword evidence="6" id="KW-1133">Transmembrane helix</keyword>
<keyword evidence="4 8" id="KW-0808">Transferase</keyword>
<dbReference type="AlphaFoldDB" id="A0AAD4K9G2"/>
<dbReference type="PANTHER" id="PTHR21461">
    <property type="entry name" value="GLYCOSYLTRANSFERASE FAMILY 92 PROTEIN"/>
    <property type="match status" value="1"/>
</dbReference>
<dbReference type="InterPro" id="IPR008166">
    <property type="entry name" value="Glyco_transf_92"/>
</dbReference>
<evidence type="ECO:0000256" key="9">
    <source>
        <dbReference type="SAM" id="MobiDB-lite"/>
    </source>
</evidence>
<dbReference type="GO" id="GO:0005737">
    <property type="term" value="C:cytoplasm"/>
    <property type="evidence" value="ECO:0007669"/>
    <property type="project" value="TreeGrafter"/>
</dbReference>
<dbReference type="Pfam" id="PF01697">
    <property type="entry name" value="Glyco_transf_92"/>
    <property type="match status" value="1"/>
</dbReference>
<evidence type="ECO:0000256" key="7">
    <source>
        <dbReference type="ARBA" id="ARBA00023136"/>
    </source>
</evidence>
<keyword evidence="7" id="KW-0472">Membrane</keyword>
<evidence type="ECO:0000256" key="2">
    <source>
        <dbReference type="ARBA" id="ARBA00007647"/>
    </source>
</evidence>
<dbReference type="EMBL" id="JAJJHW010000095">
    <property type="protein sequence ID" value="KAH8386574.1"/>
    <property type="molecule type" value="Genomic_DNA"/>
</dbReference>
<evidence type="ECO:0000256" key="4">
    <source>
        <dbReference type="ARBA" id="ARBA00022679"/>
    </source>
</evidence>
<evidence type="ECO:0000256" key="8">
    <source>
        <dbReference type="RuleBase" id="RU366017"/>
    </source>
</evidence>
<evidence type="ECO:0000313" key="11">
    <source>
        <dbReference type="Proteomes" id="UP001200034"/>
    </source>
</evidence>
<keyword evidence="11" id="KW-1185">Reference proteome</keyword>
<feature type="compositionally biased region" description="Basic residues" evidence="9">
    <location>
        <begin position="43"/>
        <end position="54"/>
    </location>
</feature>
<dbReference type="GO" id="GO:0016020">
    <property type="term" value="C:membrane"/>
    <property type="evidence" value="ECO:0007669"/>
    <property type="project" value="UniProtKB-SubCell"/>
</dbReference>
<feature type="region of interest" description="Disordered" evidence="9">
    <location>
        <begin position="41"/>
        <end position="73"/>
    </location>
</feature>
<keyword evidence="3 8" id="KW-0328">Glycosyltransferase</keyword>
<evidence type="ECO:0000313" key="10">
    <source>
        <dbReference type="EMBL" id="KAH8386574.1"/>
    </source>
</evidence>
<dbReference type="Proteomes" id="UP001200034">
    <property type="component" value="Unassembled WGS sequence"/>
</dbReference>
<gene>
    <name evidence="10" type="ORF">KR093_001301</name>
</gene>